<dbReference type="InterPro" id="IPR050553">
    <property type="entry name" value="Thioredoxin_ResA/DsbE_sf"/>
</dbReference>
<dbReference type="SUPFAM" id="SSF52833">
    <property type="entry name" value="Thioredoxin-like"/>
    <property type="match status" value="1"/>
</dbReference>
<dbReference type="Pfam" id="PF00578">
    <property type="entry name" value="AhpC-TSA"/>
    <property type="match status" value="1"/>
</dbReference>
<feature type="domain" description="Thioredoxin" evidence="6">
    <location>
        <begin position="56"/>
        <end position="196"/>
    </location>
</feature>
<dbReference type="GO" id="GO:0016491">
    <property type="term" value="F:oxidoreductase activity"/>
    <property type="evidence" value="ECO:0007669"/>
    <property type="project" value="InterPro"/>
</dbReference>
<gene>
    <name evidence="7" type="ORF">SPIROBIBN47_310033</name>
</gene>
<protein>
    <recommendedName>
        <fullName evidence="6">Thioredoxin domain-containing protein</fullName>
    </recommendedName>
</protein>
<keyword evidence="4" id="KW-0676">Redox-active center</keyword>
<comment type="subcellular location">
    <subcellularLocation>
        <location evidence="1">Cell envelope</location>
    </subcellularLocation>
</comment>
<dbReference type="GO" id="GO:0017004">
    <property type="term" value="P:cytochrome complex assembly"/>
    <property type="evidence" value="ECO:0007669"/>
    <property type="project" value="UniProtKB-KW"/>
</dbReference>
<evidence type="ECO:0000256" key="3">
    <source>
        <dbReference type="ARBA" id="ARBA00023157"/>
    </source>
</evidence>
<keyword evidence="2" id="KW-0201">Cytochrome c-type biogenesis</keyword>
<organism evidence="7">
    <name type="scientific">uncultured spirochete</name>
    <dbReference type="NCBI Taxonomy" id="156406"/>
    <lineage>
        <taxon>Bacteria</taxon>
        <taxon>Pseudomonadati</taxon>
        <taxon>Spirochaetota</taxon>
        <taxon>Spirochaetia</taxon>
        <taxon>Spirochaetales</taxon>
        <taxon>environmental samples</taxon>
    </lineage>
</organism>
<dbReference type="InterPro" id="IPR036249">
    <property type="entry name" value="Thioredoxin-like_sf"/>
</dbReference>
<dbReference type="AlphaFoldDB" id="A0A3P3XJW7"/>
<dbReference type="EMBL" id="FWDM01000025">
    <property type="protein sequence ID" value="SLM14104.1"/>
    <property type="molecule type" value="Genomic_DNA"/>
</dbReference>
<reference evidence="7" key="1">
    <citation type="submission" date="2017-02" db="EMBL/GenBank/DDBJ databases">
        <authorList>
            <person name="Regsiter A."/>
            <person name="William W."/>
        </authorList>
    </citation>
    <scope>NUCLEOTIDE SEQUENCE</scope>
    <source>
        <strain evidence="7">Bib</strain>
    </source>
</reference>
<dbReference type="CDD" id="cd02966">
    <property type="entry name" value="TlpA_like_family"/>
    <property type="match status" value="1"/>
</dbReference>
<feature type="chain" id="PRO_5017983013" description="Thioredoxin domain-containing protein" evidence="5">
    <location>
        <begin position="38"/>
        <end position="197"/>
    </location>
</feature>
<accession>A0A3P3XJW7</accession>
<evidence type="ECO:0000313" key="7">
    <source>
        <dbReference type="EMBL" id="SLM14104.1"/>
    </source>
</evidence>
<evidence type="ECO:0000259" key="6">
    <source>
        <dbReference type="PROSITE" id="PS51352"/>
    </source>
</evidence>
<dbReference type="InterPro" id="IPR017937">
    <property type="entry name" value="Thioredoxin_CS"/>
</dbReference>
<keyword evidence="5" id="KW-0732">Signal</keyword>
<dbReference type="PANTHER" id="PTHR42852:SF6">
    <property type="entry name" value="THIOL:DISULFIDE INTERCHANGE PROTEIN DSBE"/>
    <property type="match status" value="1"/>
</dbReference>
<dbReference type="InterPro" id="IPR000866">
    <property type="entry name" value="AhpC/TSA"/>
</dbReference>
<proteinExistence type="predicted"/>
<evidence type="ECO:0000256" key="5">
    <source>
        <dbReference type="SAM" id="SignalP"/>
    </source>
</evidence>
<dbReference type="InterPro" id="IPR013766">
    <property type="entry name" value="Thioredoxin_domain"/>
</dbReference>
<dbReference type="PROSITE" id="PS00194">
    <property type="entry name" value="THIOREDOXIN_1"/>
    <property type="match status" value="1"/>
</dbReference>
<dbReference type="Gene3D" id="3.40.30.10">
    <property type="entry name" value="Glutaredoxin"/>
    <property type="match status" value="1"/>
</dbReference>
<dbReference type="GO" id="GO:0016209">
    <property type="term" value="F:antioxidant activity"/>
    <property type="evidence" value="ECO:0007669"/>
    <property type="project" value="InterPro"/>
</dbReference>
<dbReference type="PANTHER" id="PTHR42852">
    <property type="entry name" value="THIOL:DISULFIDE INTERCHANGE PROTEIN DSBE"/>
    <property type="match status" value="1"/>
</dbReference>
<evidence type="ECO:0000256" key="4">
    <source>
        <dbReference type="ARBA" id="ARBA00023284"/>
    </source>
</evidence>
<evidence type="ECO:0000256" key="1">
    <source>
        <dbReference type="ARBA" id="ARBA00004196"/>
    </source>
</evidence>
<name>A0A3P3XJW7_9SPIR</name>
<keyword evidence="3" id="KW-1015">Disulfide bond</keyword>
<feature type="signal peptide" evidence="5">
    <location>
        <begin position="1"/>
        <end position="37"/>
    </location>
</feature>
<sequence>MAHSQNRPLSSRLIFQSSSFILLSLIIVLSSAQPAAAAETRPWYASGLEALGFYVFDQPFEQPNFSVAAINGSLKSRLSTKGNITLLNFWATWCPPCKQEIPTIQKLHETMKGEKFEIMAIDLGEPPASVKTFLEQNKITYPVYVDPKNSLAALYASRGIPTTYILDKNGKFIAGIIGAFEYDNPEFVRIMKELARK</sequence>
<evidence type="ECO:0000256" key="2">
    <source>
        <dbReference type="ARBA" id="ARBA00022748"/>
    </source>
</evidence>
<dbReference type="PROSITE" id="PS51352">
    <property type="entry name" value="THIOREDOXIN_2"/>
    <property type="match status" value="1"/>
</dbReference>
<dbReference type="GO" id="GO:0030313">
    <property type="term" value="C:cell envelope"/>
    <property type="evidence" value="ECO:0007669"/>
    <property type="project" value="UniProtKB-SubCell"/>
</dbReference>